<dbReference type="AlphaFoldDB" id="A0A9D2APE5"/>
<reference evidence="1" key="1">
    <citation type="journal article" date="2021" name="PeerJ">
        <title>Extensive microbial diversity within the chicken gut microbiome revealed by metagenomics and culture.</title>
        <authorList>
            <person name="Gilroy R."/>
            <person name="Ravi A."/>
            <person name="Getino M."/>
            <person name="Pursley I."/>
            <person name="Horton D.L."/>
            <person name="Alikhan N.F."/>
            <person name="Baker D."/>
            <person name="Gharbi K."/>
            <person name="Hall N."/>
            <person name="Watson M."/>
            <person name="Adriaenssens E.M."/>
            <person name="Foster-Nyarko E."/>
            <person name="Jarju S."/>
            <person name="Secka A."/>
            <person name="Antonio M."/>
            <person name="Oren A."/>
            <person name="Chaudhuri R.R."/>
            <person name="La Ragione R."/>
            <person name="Hildebrand F."/>
            <person name="Pallen M.J."/>
        </authorList>
    </citation>
    <scope>NUCLEOTIDE SEQUENCE</scope>
    <source>
        <strain evidence="1">ChiHjej12B11-16260</strain>
    </source>
</reference>
<comment type="caution">
    <text evidence="1">The sequence shown here is derived from an EMBL/GenBank/DDBJ whole genome shotgun (WGS) entry which is preliminary data.</text>
</comment>
<gene>
    <name evidence="1" type="ORF">H9982_02180</name>
</gene>
<protein>
    <submittedName>
        <fullName evidence="1">Uncharacterized protein</fullName>
    </submittedName>
</protein>
<reference evidence="1" key="2">
    <citation type="submission" date="2021-04" db="EMBL/GenBank/DDBJ databases">
        <authorList>
            <person name="Gilroy R."/>
        </authorList>
    </citation>
    <scope>NUCLEOTIDE SEQUENCE</scope>
    <source>
        <strain evidence="1">ChiHjej12B11-16260</strain>
    </source>
</reference>
<dbReference type="Pfam" id="PF20558">
    <property type="entry name" value="DUF6769"/>
    <property type="match status" value="1"/>
</dbReference>
<organism evidence="1 2">
    <name type="scientific">Candidatus Barnesiella excrementipullorum</name>
    <dbReference type="NCBI Taxonomy" id="2838479"/>
    <lineage>
        <taxon>Bacteria</taxon>
        <taxon>Pseudomonadati</taxon>
        <taxon>Bacteroidota</taxon>
        <taxon>Bacteroidia</taxon>
        <taxon>Bacteroidales</taxon>
        <taxon>Barnesiellaceae</taxon>
        <taxon>Barnesiella</taxon>
    </lineage>
</organism>
<dbReference type="InterPro" id="IPR046660">
    <property type="entry name" value="DUF6769"/>
</dbReference>
<proteinExistence type="predicted"/>
<evidence type="ECO:0000313" key="1">
    <source>
        <dbReference type="EMBL" id="HIX45008.1"/>
    </source>
</evidence>
<sequence>MKRYIAIISLLLASLVGLVTMVLPHHHHEDGHICLLWGGDTENKESHGTDEPLSCNDCPLKMQALQNTSSISSHGNDRDGMAPMIAVLWGCVELPEVDEHSIIPYYIVQVHCCMCAVCTLCGLRAPPAYVA</sequence>
<dbReference type="Proteomes" id="UP000824246">
    <property type="component" value="Unassembled WGS sequence"/>
</dbReference>
<accession>A0A9D2APE5</accession>
<name>A0A9D2APE5_9BACT</name>
<evidence type="ECO:0000313" key="2">
    <source>
        <dbReference type="Proteomes" id="UP000824246"/>
    </source>
</evidence>
<dbReference type="EMBL" id="DXFB01000054">
    <property type="protein sequence ID" value="HIX45008.1"/>
    <property type="molecule type" value="Genomic_DNA"/>
</dbReference>